<dbReference type="InterPro" id="IPR041673">
    <property type="entry name" value="TetR_C_23"/>
</dbReference>
<dbReference type="PRINTS" id="PR00455">
    <property type="entry name" value="HTHTETR"/>
</dbReference>
<dbReference type="PANTHER" id="PTHR43479:SF11">
    <property type="entry name" value="ACREF_ENVCD OPERON REPRESSOR-RELATED"/>
    <property type="match status" value="1"/>
</dbReference>
<dbReference type="InterPro" id="IPR009057">
    <property type="entry name" value="Homeodomain-like_sf"/>
</dbReference>
<feature type="domain" description="HTH tetR-type" evidence="4">
    <location>
        <begin position="14"/>
        <end position="74"/>
    </location>
</feature>
<keyword evidence="1 2" id="KW-0238">DNA-binding</keyword>
<dbReference type="GO" id="GO:0003677">
    <property type="term" value="F:DNA binding"/>
    <property type="evidence" value="ECO:0007669"/>
    <property type="project" value="UniProtKB-UniRule"/>
</dbReference>
<dbReference type="Pfam" id="PF00440">
    <property type="entry name" value="TetR_N"/>
    <property type="match status" value="1"/>
</dbReference>
<evidence type="ECO:0000256" key="2">
    <source>
        <dbReference type="PROSITE-ProRule" id="PRU00335"/>
    </source>
</evidence>
<evidence type="ECO:0000256" key="1">
    <source>
        <dbReference type="ARBA" id="ARBA00023125"/>
    </source>
</evidence>
<evidence type="ECO:0000259" key="4">
    <source>
        <dbReference type="PROSITE" id="PS50977"/>
    </source>
</evidence>
<dbReference type="InterPro" id="IPR050624">
    <property type="entry name" value="HTH-type_Tx_Regulator"/>
</dbReference>
<name>A0A455SDE7_9CHLR</name>
<evidence type="ECO:0000256" key="3">
    <source>
        <dbReference type="SAM" id="Phobius"/>
    </source>
</evidence>
<protein>
    <submittedName>
        <fullName evidence="5">TetR family transcriptional regulator</fullName>
    </submittedName>
</protein>
<proteinExistence type="predicted"/>
<reference evidence="5" key="1">
    <citation type="submission" date="2018-12" db="EMBL/GenBank/DDBJ databases">
        <title>Novel natural products biosynthetic potential of the class Ktedonobacteria.</title>
        <authorList>
            <person name="Zheng Y."/>
            <person name="Saitou A."/>
            <person name="Wang C.M."/>
            <person name="Toyoda A."/>
            <person name="Minakuchi Y."/>
            <person name="Sekiguchi Y."/>
            <person name="Ueda K."/>
            <person name="Takano H."/>
            <person name="Sakai Y."/>
            <person name="Yokota A."/>
            <person name="Yabe S."/>
        </authorList>
    </citation>
    <scope>NUCLEOTIDE SEQUENCE</scope>
    <source>
        <strain evidence="5">COM3</strain>
    </source>
</reference>
<sequence length="232" mass="26213">MSEAAESKRTLKGEQARQRILESALTLFASKGYEETTMREIAAQAGYSPGLTYRYFASKEELVLQLYRDLCAEQDQFTHDLTVSSLPERFQVLITKQLELMAPHREALSALFGTALNARSNVGVFGKQTAEIRRRARLNYREVIAGAKDAPKAAQHDDLATVLYAMHMGMILFWLIDESRDTSRTWRLIAFLRDMLKLLLPILWLPPVAHALVRLAAILGPMFGKDESPDET</sequence>
<evidence type="ECO:0000313" key="5">
    <source>
        <dbReference type="EMBL" id="BBH86467.1"/>
    </source>
</evidence>
<organism evidence="5">
    <name type="scientific">Thermosporothrix sp. COM3</name>
    <dbReference type="NCBI Taxonomy" id="2490863"/>
    <lineage>
        <taxon>Bacteria</taxon>
        <taxon>Bacillati</taxon>
        <taxon>Chloroflexota</taxon>
        <taxon>Ktedonobacteria</taxon>
        <taxon>Ktedonobacterales</taxon>
        <taxon>Thermosporotrichaceae</taxon>
        <taxon>Thermosporothrix</taxon>
    </lineage>
</organism>
<dbReference type="Gene3D" id="1.10.357.10">
    <property type="entry name" value="Tetracycline Repressor, domain 2"/>
    <property type="match status" value="1"/>
</dbReference>
<feature type="DNA-binding region" description="H-T-H motif" evidence="2">
    <location>
        <begin position="37"/>
        <end position="56"/>
    </location>
</feature>
<dbReference type="SUPFAM" id="SSF48498">
    <property type="entry name" value="Tetracyclin repressor-like, C-terminal domain"/>
    <property type="match status" value="1"/>
</dbReference>
<dbReference type="Pfam" id="PF17931">
    <property type="entry name" value="TetR_C_23"/>
    <property type="match status" value="1"/>
</dbReference>
<feature type="transmembrane region" description="Helical" evidence="3">
    <location>
        <begin position="198"/>
        <end position="223"/>
    </location>
</feature>
<dbReference type="PROSITE" id="PS50977">
    <property type="entry name" value="HTH_TETR_2"/>
    <property type="match status" value="1"/>
</dbReference>
<feature type="transmembrane region" description="Helical" evidence="3">
    <location>
        <begin position="159"/>
        <end position="177"/>
    </location>
</feature>
<keyword evidence="3" id="KW-0472">Membrane</keyword>
<gene>
    <name evidence="5" type="ORF">KTC_12180</name>
</gene>
<dbReference type="InterPro" id="IPR001647">
    <property type="entry name" value="HTH_TetR"/>
</dbReference>
<dbReference type="PANTHER" id="PTHR43479">
    <property type="entry name" value="ACREF/ENVCD OPERON REPRESSOR-RELATED"/>
    <property type="match status" value="1"/>
</dbReference>
<keyword evidence="3" id="KW-0812">Transmembrane</keyword>
<dbReference type="SUPFAM" id="SSF46689">
    <property type="entry name" value="Homeodomain-like"/>
    <property type="match status" value="1"/>
</dbReference>
<dbReference type="EMBL" id="AP019376">
    <property type="protein sequence ID" value="BBH86467.1"/>
    <property type="molecule type" value="Genomic_DNA"/>
</dbReference>
<keyword evidence="3" id="KW-1133">Transmembrane helix</keyword>
<dbReference type="InterPro" id="IPR036271">
    <property type="entry name" value="Tet_transcr_reg_TetR-rel_C_sf"/>
</dbReference>
<accession>A0A455SDE7</accession>
<dbReference type="AlphaFoldDB" id="A0A455SDE7"/>